<comment type="caution">
    <text evidence="2">The sequence shown here is derived from an EMBL/GenBank/DDBJ whole genome shotgun (WGS) entry which is preliminary data.</text>
</comment>
<dbReference type="InParanoid" id="A0A409YCY2"/>
<name>A0A409YCY2_9AGAR</name>
<dbReference type="AlphaFoldDB" id="A0A409YCY2"/>
<evidence type="ECO:0000313" key="3">
    <source>
        <dbReference type="Proteomes" id="UP000284842"/>
    </source>
</evidence>
<protein>
    <submittedName>
        <fullName evidence="2">Uncharacterized protein</fullName>
    </submittedName>
</protein>
<feature type="region of interest" description="Disordered" evidence="1">
    <location>
        <begin position="186"/>
        <end position="218"/>
    </location>
</feature>
<proteinExistence type="predicted"/>
<organism evidence="2 3">
    <name type="scientific">Panaeolus cyanescens</name>
    <dbReference type="NCBI Taxonomy" id="181874"/>
    <lineage>
        <taxon>Eukaryota</taxon>
        <taxon>Fungi</taxon>
        <taxon>Dikarya</taxon>
        <taxon>Basidiomycota</taxon>
        <taxon>Agaricomycotina</taxon>
        <taxon>Agaricomycetes</taxon>
        <taxon>Agaricomycetidae</taxon>
        <taxon>Agaricales</taxon>
        <taxon>Agaricineae</taxon>
        <taxon>Galeropsidaceae</taxon>
        <taxon>Panaeolus</taxon>
    </lineage>
</organism>
<accession>A0A409YCY2</accession>
<reference evidence="2 3" key="1">
    <citation type="journal article" date="2018" name="Evol. Lett.">
        <title>Horizontal gene cluster transfer increased hallucinogenic mushroom diversity.</title>
        <authorList>
            <person name="Reynolds H.T."/>
            <person name="Vijayakumar V."/>
            <person name="Gluck-Thaler E."/>
            <person name="Korotkin H.B."/>
            <person name="Matheny P.B."/>
            <person name="Slot J.C."/>
        </authorList>
    </citation>
    <scope>NUCLEOTIDE SEQUENCE [LARGE SCALE GENOMIC DNA]</scope>
    <source>
        <strain evidence="2 3">2629</strain>
    </source>
</reference>
<sequence length="237" mass="27610">MSVETGNHDDMIMDVDEEYSRFIIPFTTLVLDQIPSSVTLCKTPALRYIVNTFYVMFINYPPLLREDWQAFGRVLFSLNNTLLEIEDIVSVWDVAGTDRGSVRKWGDLAHQIFIQLLKFFPDEIEFPDLFDVLKQYVDDPKGAVIEGIELTPDPEALHKLELEREMDRQAGVEEARMILITRRLSPERPRRRKQSYSTGQSKDKHTSPPKVPSKLRYSLPQEWEVENWLMNESDDSD</sequence>
<dbReference type="EMBL" id="NHTK01001286">
    <property type="protein sequence ID" value="PPR00877.1"/>
    <property type="molecule type" value="Genomic_DNA"/>
</dbReference>
<keyword evidence="3" id="KW-1185">Reference proteome</keyword>
<evidence type="ECO:0000313" key="2">
    <source>
        <dbReference type="EMBL" id="PPR00877.1"/>
    </source>
</evidence>
<evidence type="ECO:0000256" key="1">
    <source>
        <dbReference type="SAM" id="MobiDB-lite"/>
    </source>
</evidence>
<dbReference type="Proteomes" id="UP000284842">
    <property type="component" value="Unassembled WGS sequence"/>
</dbReference>
<gene>
    <name evidence="2" type="ORF">CVT24_000345</name>
</gene>